<comment type="caution">
    <text evidence="2">The sequence shown here is derived from an EMBL/GenBank/DDBJ whole genome shotgun (WGS) entry which is preliminary data.</text>
</comment>
<sequence length="132" mass="14443">MTKTVLNPDSVFNTRQYGFSQAAIVSGQRRMLLSGQVGVDACERTVGPGLREQTEAAFDNIERVLAAAGAGLEQVVMLRIYICEAAREEQDVIVAALRQRFPNDPPPSSWIIVSGLSLPEWLIEIEAEAVLD</sequence>
<dbReference type="InterPro" id="IPR006175">
    <property type="entry name" value="YjgF/YER057c/UK114"/>
</dbReference>
<accession>A0ABS2BN02</accession>
<comment type="similarity">
    <text evidence="1">Belongs to the RutC family.</text>
</comment>
<dbReference type="RefSeq" id="WP_203539171.1">
    <property type="nucleotide sequence ID" value="NZ_JAESND010000007.1"/>
</dbReference>
<name>A0ABS2BN02_9NEIS</name>
<proteinExistence type="inferred from homology"/>
<organism evidence="2 3">
    <name type="scientific">Jeongeupia naejangsanensis</name>
    <dbReference type="NCBI Taxonomy" id="613195"/>
    <lineage>
        <taxon>Bacteria</taxon>
        <taxon>Pseudomonadati</taxon>
        <taxon>Pseudomonadota</taxon>
        <taxon>Betaproteobacteria</taxon>
        <taxon>Neisseriales</taxon>
        <taxon>Chitinibacteraceae</taxon>
        <taxon>Jeongeupia</taxon>
    </lineage>
</organism>
<dbReference type="PANTHER" id="PTHR11803:SF58">
    <property type="entry name" value="PROTEIN HMF1-RELATED"/>
    <property type="match status" value="1"/>
</dbReference>
<gene>
    <name evidence="2" type="ORF">JMJ54_13975</name>
</gene>
<dbReference type="Gene3D" id="3.30.1330.40">
    <property type="entry name" value="RutC-like"/>
    <property type="match status" value="1"/>
</dbReference>
<dbReference type="Proteomes" id="UP000809431">
    <property type="component" value="Unassembled WGS sequence"/>
</dbReference>
<dbReference type="InterPro" id="IPR035959">
    <property type="entry name" value="RutC-like_sf"/>
</dbReference>
<dbReference type="Pfam" id="PF01042">
    <property type="entry name" value="Ribonuc_L-PSP"/>
    <property type="match status" value="1"/>
</dbReference>
<protein>
    <submittedName>
        <fullName evidence="2">RidA family protein</fullName>
    </submittedName>
</protein>
<evidence type="ECO:0000313" key="3">
    <source>
        <dbReference type="Proteomes" id="UP000809431"/>
    </source>
</evidence>
<evidence type="ECO:0000313" key="2">
    <source>
        <dbReference type="EMBL" id="MBM3116938.1"/>
    </source>
</evidence>
<dbReference type="EMBL" id="JAESND010000007">
    <property type="protein sequence ID" value="MBM3116938.1"/>
    <property type="molecule type" value="Genomic_DNA"/>
</dbReference>
<evidence type="ECO:0000256" key="1">
    <source>
        <dbReference type="ARBA" id="ARBA00010552"/>
    </source>
</evidence>
<reference evidence="2 3" key="1">
    <citation type="submission" date="2021-01" db="EMBL/GenBank/DDBJ databases">
        <title>Draft Genome Sequence and Polyhydroxyalkanoate Biosynthetic Potential of Jeongeupia naejangsanensis Type Strain DSM 24253.</title>
        <authorList>
            <person name="Turrini P."/>
            <person name="Artuso I."/>
            <person name="Lugli G.A."/>
            <person name="Frangipani E."/>
            <person name="Ventura M."/>
            <person name="Visca P."/>
        </authorList>
    </citation>
    <scope>NUCLEOTIDE SEQUENCE [LARGE SCALE GENOMIC DNA]</scope>
    <source>
        <strain evidence="2 3">DSM 24253</strain>
    </source>
</reference>
<keyword evidence="3" id="KW-1185">Reference proteome</keyword>
<dbReference type="SUPFAM" id="SSF55298">
    <property type="entry name" value="YjgF-like"/>
    <property type="match status" value="1"/>
</dbReference>
<dbReference type="CDD" id="cd00448">
    <property type="entry name" value="YjgF_YER057c_UK114_family"/>
    <property type="match status" value="1"/>
</dbReference>
<dbReference type="PANTHER" id="PTHR11803">
    <property type="entry name" value="2-IMINOBUTANOATE/2-IMINOPROPANOATE DEAMINASE RIDA"/>
    <property type="match status" value="1"/>
</dbReference>